<dbReference type="EMBL" id="JAULSN010000015">
    <property type="protein sequence ID" value="KAK3358520.1"/>
    <property type="molecule type" value="Genomic_DNA"/>
</dbReference>
<feature type="compositionally biased region" description="Basic and acidic residues" evidence="1">
    <location>
        <begin position="276"/>
        <end position="286"/>
    </location>
</feature>
<proteinExistence type="predicted"/>
<evidence type="ECO:0000313" key="3">
    <source>
        <dbReference type="Proteomes" id="UP001287356"/>
    </source>
</evidence>
<sequence>MAPRDNRDEPSSSSEREDNAGAPFLAKRRGRRPRPPSNNPQEDILPAAPSAMQSEGNHKAKEAAFTTSETASRLNPPASAPLGPPKAKKTSWTSPLLLPFTSNLGRERKTQPESRHMPTSISSSPGLRLAGSGSLLGPQGRSAPSPPDAEGLADLIRALPGFSPNKPALGAKGKAIAASAPVGGDPAAEIGSSPSHTEPSPSRSHVLQDGADTESLTDDQRGAWSDENSAETDSVDHRRQEIINAMMRRFCTRLDSKIIAMRNGPPSRTNHSPPRLVKEEGEERADLLPNLLAL</sequence>
<evidence type="ECO:0000313" key="2">
    <source>
        <dbReference type="EMBL" id="KAK3358520.1"/>
    </source>
</evidence>
<dbReference type="Proteomes" id="UP001287356">
    <property type="component" value="Unassembled WGS sequence"/>
</dbReference>
<reference evidence="2" key="2">
    <citation type="submission" date="2023-06" db="EMBL/GenBank/DDBJ databases">
        <authorList>
            <consortium name="Lawrence Berkeley National Laboratory"/>
            <person name="Haridas S."/>
            <person name="Hensen N."/>
            <person name="Bonometti L."/>
            <person name="Westerberg I."/>
            <person name="Brannstrom I.O."/>
            <person name="Guillou S."/>
            <person name="Cros-Aarteil S."/>
            <person name="Calhoun S."/>
            <person name="Kuo A."/>
            <person name="Mondo S."/>
            <person name="Pangilinan J."/>
            <person name="Riley R."/>
            <person name="Labutti K."/>
            <person name="Andreopoulos B."/>
            <person name="Lipzen A."/>
            <person name="Chen C."/>
            <person name="Yanf M."/>
            <person name="Daum C."/>
            <person name="Ng V."/>
            <person name="Clum A."/>
            <person name="Steindorff A."/>
            <person name="Ohm R."/>
            <person name="Martin F."/>
            <person name="Silar P."/>
            <person name="Natvig D."/>
            <person name="Lalanne C."/>
            <person name="Gautier V."/>
            <person name="Ament-Velasquez S.L."/>
            <person name="Kruys A."/>
            <person name="Hutchinson M.I."/>
            <person name="Powell A.J."/>
            <person name="Barry K."/>
            <person name="Miller A.N."/>
            <person name="Grigoriev I.V."/>
            <person name="Debuchy R."/>
            <person name="Gladieux P."/>
            <person name="Thoren M.H."/>
            <person name="Johannesson H."/>
        </authorList>
    </citation>
    <scope>NUCLEOTIDE SEQUENCE</scope>
    <source>
        <strain evidence="2">CBS 958.72</strain>
    </source>
</reference>
<evidence type="ECO:0000256" key="1">
    <source>
        <dbReference type="SAM" id="MobiDB-lite"/>
    </source>
</evidence>
<feature type="compositionally biased region" description="Polar residues" evidence="1">
    <location>
        <begin position="90"/>
        <end position="104"/>
    </location>
</feature>
<name>A0AAE0JRV7_9PEZI</name>
<gene>
    <name evidence="2" type="ORF">B0T24DRAFT_685344</name>
</gene>
<keyword evidence="3" id="KW-1185">Reference proteome</keyword>
<organism evidence="2 3">
    <name type="scientific">Lasiosphaeria ovina</name>
    <dbReference type="NCBI Taxonomy" id="92902"/>
    <lineage>
        <taxon>Eukaryota</taxon>
        <taxon>Fungi</taxon>
        <taxon>Dikarya</taxon>
        <taxon>Ascomycota</taxon>
        <taxon>Pezizomycotina</taxon>
        <taxon>Sordariomycetes</taxon>
        <taxon>Sordariomycetidae</taxon>
        <taxon>Sordariales</taxon>
        <taxon>Lasiosphaeriaceae</taxon>
        <taxon>Lasiosphaeria</taxon>
    </lineage>
</organism>
<accession>A0AAE0JRV7</accession>
<reference evidence="2" key="1">
    <citation type="journal article" date="2023" name="Mol. Phylogenet. Evol.">
        <title>Genome-scale phylogeny and comparative genomics of the fungal order Sordariales.</title>
        <authorList>
            <person name="Hensen N."/>
            <person name="Bonometti L."/>
            <person name="Westerberg I."/>
            <person name="Brannstrom I.O."/>
            <person name="Guillou S."/>
            <person name="Cros-Aarteil S."/>
            <person name="Calhoun S."/>
            <person name="Haridas S."/>
            <person name="Kuo A."/>
            <person name="Mondo S."/>
            <person name="Pangilinan J."/>
            <person name="Riley R."/>
            <person name="LaButti K."/>
            <person name="Andreopoulos B."/>
            <person name="Lipzen A."/>
            <person name="Chen C."/>
            <person name="Yan M."/>
            <person name="Daum C."/>
            <person name="Ng V."/>
            <person name="Clum A."/>
            <person name="Steindorff A."/>
            <person name="Ohm R.A."/>
            <person name="Martin F."/>
            <person name="Silar P."/>
            <person name="Natvig D.O."/>
            <person name="Lalanne C."/>
            <person name="Gautier V."/>
            <person name="Ament-Velasquez S.L."/>
            <person name="Kruys A."/>
            <person name="Hutchinson M.I."/>
            <person name="Powell A.J."/>
            <person name="Barry K."/>
            <person name="Miller A.N."/>
            <person name="Grigoriev I.V."/>
            <person name="Debuchy R."/>
            <person name="Gladieux P."/>
            <person name="Hiltunen Thoren M."/>
            <person name="Johannesson H."/>
        </authorList>
    </citation>
    <scope>NUCLEOTIDE SEQUENCE</scope>
    <source>
        <strain evidence="2">CBS 958.72</strain>
    </source>
</reference>
<protein>
    <submittedName>
        <fullName evidence="2">Uncharacterized protein</fullName>
    </submittedName>
</protein>
<feature type="compositionally biased region" description="Low complexity" evidence="1">
    <location>
        <begin position="122"/>
        <end position="137"/>
    </location>
</feature>
<feature type="compositionally biased region" description="Polar residues" evidence="1">
    <location>
        <begin position="192"/>
        <end position="205"/>
    </location>
</feature>
<comment type="caution">
    <text evidence="2">The sequence shown here is derived from an EMBL/GenBank/DDBJ whole genome shotgun (WGS) entry which is preliminary data.</text>
</comment>
<feature type="region of interest" description="Disordered" evidence="1">
    <location>
        <begin position="1"/>
        <end position="238"/>
    </location>
</feature>
<feature type="compositionally biased region" description="Basic and acidic residues" evidence="1">
    <location>
        <begin position="105"/>
        <end position="116"/>
    </location>
</feature>
<feature type="region of interest" description="Disordered" evidence="1">
    <location>
        <begin position="260"/>
        <end position="288"/>
    </location>
</feature>
<dbReference type="AlphaFoldDB" id="A0AAE0JRV7"/>
<feature type="compositionally biased region" description="Basic and acidic residues" evidence="1">
    <location>
        <begin position="1"/>
        <end position="19"/>
    </location>
</feature>